<name>A0A7X6A3N9_9ACTN</name>
<dbReference type="Proteomes" id="UP000555407">
    <property type="component" value="Unassembled WGS sequence"/>
</dbReference>
<dbReference type="Pfam" id="PF12804">
    <property type="entry name" value="NTP_transf_3"/>
    <property type="match status" value="1"/>
</dbReference>
<gene>
    <name evidence="2" type="ORF">BJY22_006323</name>
</gene>
<dbReference type="RefSeq" id="WP_337759602.1">
    <property type="nucleotide sequence ID" value="NZ_JAASRO010000001.1"/>
</dbReference>
<dbReference type="GO" id="GO:0016491">
    <property type="term" value="F:oxidoreductase activity"/>
    <property type="evidence" value="ECO:0007669"/>
    <property type="project" value="UniProtKB-KW"/>
</dbReference>
<comment type="caution">
    <text evidence="2">The sequence shown here is derived from an EMBL/GenBank/DDBJ whole genome shotgun (WGS) entry which is preliminary data.</text>
</comment>
<dbReference type="InterPro" id="IPR025877">
    <property type="entry name" value="MobA-like_NTP_Trfase"/>
</dbReference>
<dbReference type="InterPro" id="IPR029044">
    <property type="entry name" value="Nucleotide-diphossugar_trans"/>
</dbReference>
<feature type="domain" description="MobA-like NTP transferase" evidence="1">
    <location>
        <begin position="9"/>
        <end position="175"/>
    </location>
</feature>
<reference evidence="2 3" key="1">
    <citation type="submission" date="2020-03" db="EMBL/GenBank/DDBJ databases">
        <title>Sequencing the genomes of 1000 actinobacteria strains.</title>
        <authorList>
            <person name="Klenk H.-P."/>
        </authorList>
    </citation>
    <scope>NUCLEOTIDE SEQUENCE [LARGE SCALE GENOMIC DNA]</scope>
    <source>
        <strain evidence="2 3">DSM 45490</strain>
    </source>
</reference>
<dbReference type="Gene3D" id="3.90.550.10">
    <property type="entry name" value="Spore Coat Polysaccharide Biosynthesis Protein SpsA, Chain A"/>
    <property type="match status" value="1"/>
</dbReference>
<evidence type="ECO:0000313" key="3">
    <source>
        <dbReference type="Proteomes" id="UP000555407"/>
    </source>
</evidence>
<keyword evidence="3" id="KW-1185">Reference proteome</keyword>
<organism evidence="2 3">
    <name type="scientific">Kribbella shirazensis</name>
    <dbReference type="NCBI Taxonomy" id="1105143"/>
    <lineage>
        <taxon>Bacteria</taxon>
        <taxon>Bacillati</taxon>
        <taxon>Actinomycetota</taxon>
        <taxon>Actinomycetes</taxon>
        <taxon>Propionibacteriales</taxon>
        <taxon>Kribbellaceae</taxon>
        <taxon>Kribbella</taxon>
    </lineage>
</organism>
<dbReference type="AlphaFoldDB" id="A0A7X6A3N9"/>
<dbReference type="EMBL" id="JAASRO010000001">
    <property type="protein sequence ID" value="NIK60606.1"/>
    <property type="molecule type" value="Genomic_DNA"/>
</dbReference>
<proteinExistence type="predicted"/>
<dbReference type="PANTHER" id="PTHR43777:SF1">
    <property type="entry name" value="MOLYBDENUM COFACTOR CYTIDYLYLTRANSFERASE"/>
    <property type="match status" value="1"/>
</dbReference>
<dbReference type="GO" id="GO:0016779">
    <property type="term" value="F:nucleotidyltransferase activity"/>
    <property type="evidence" value="ECO:0007669"/>
    <property type="project" value="UniProtKB-ARBA"/>
</dbReference>
<dbReference type="CDD" id="cd04182">
    <property type="entry name" value="GT_2_like_f"/>
    <property type="match status" value="1"/>
</dbReference>
<dbReference type="PANTHER" id="PTHR43777">
    <property type="entry name" value="MOLYBDENUM COFACTOR CYTIDYLYLTRANSFERASE"/>
    <property type="match status" value="1"/>
</dbReference>
<sequence>MKTNARCAGLVLAAGAGRRMGRPKALVRGPDGVSWVVRTARLLAEAGCSPVVVVLGAAADQVRAELSNEPVEVVEARDWTEGMSASLRAGLSALRTTSASDVTGPEAVVVVPVDVPGLTPAVVRRVADRAAGQGLVRATYQGAPGHPVVIGREHWDGVIASARGDEGARGYLREHRAELVECADLADGADVDRVEELPPGHG</sequence>
<dbReference type="SUPFAM" id="SSF53448">
    <property type="entry name" value="Nucleotide-diphospho-sugar transferases"/>
    <property type="match status" value="1"/>
</dbReference>
<keyword evidence="2" id="KW-0560">Oxidoreductase</keyword>
<evidence type="ECO:0000313" key="2">
    <source>
        <dbReference type="EMBL" id="NIK60606.1"/>
    </source>
</evidence>
<protein>
    <submittedName>
        <fullName evidence="2">Nicotine blue oxidoreductase</fullName>
        <ecNumber evidence="2">1.1.1.328</ecNumber>
    </submittedName>
</protein>
<dbReference type="EC" id="1.1.1.328" evidence="2"/>
<evidence type="ECO:0000259" key="1">
    <source>
        <dbReference type="Pfam" id="PF12804"/>
    </source>
</evidence>
<accession>A0A7X6A3N9</accession>